<protein>
    <submittedName>
        <fullName evidence="2">Uncharacterized protein</fullName>
    </submittedName>
</protein>
<sequence length="140" mass="15615">WKPEYAYNGVWYDGLNNDIPKGNSQFFYFLLDCFGLGIHSVGKEIMPSKFQPTRGGARRRNDKSDTMRNLRDENIDCKGEVHKSDEGDNSSADRSSSSSVGPNSDEGSDNEATSSSAEDTKPIREDIIKGKILAFRDSLR</sequence>
<dbReference type="Proteomes" id="UP000823775">
    <property type="component" value="Unassembled WGS sequence"/>
</dbReference>
<comment type="caution">
    <text evidence="2">The sequence shown here is derived from an EMBL/GenBank/DDBJ whole genome shotgun (WGS) entry which is preliminary data.</text>
</comment>
<keyword evidence="3" id="KW-1185">Reference proteome</keyword>
<feature type="compositionally biased region" description="Basic and acidic residues" evidence="1">
    <location>
        <begin position="62"/>
        <end position="86"/>
    </location>
</feature>
<gene>
    <name evidence="2" type="ORF">HAX54_042000</name>
</gene>
<dbReference type="EMBL" id="JACEIK010000612">
    <property type="protein sequence ID" value="MCD7459802.1"/>
    <property type="molecule type" value="Genomic_DNA"/>
</dbReference>
<evidence type="ECO:0000256" key="1">
    <source>
        <dbReference type="SAM" id="MobiDB-lite"/>
    </source>
</evidence>
<proteinExistence type="predicted"/>
<evidence type="ECO:0000313" key="3">
    <source>
        <dbReference type="Proteomes" id="UP000823775"/>
    </source>
</evidence>
<organism evidence="2 3">
    <name type="scientific">Datura stramonium</name>
    <name type="common">Jimsonweed</name>
    <name type="synonym">Common thornapple</name>
    <dbReference type="NCBI Taxonomy" id="4076"/>
    <lineage>
        <taxon>Eukaryota</taxon>
        <taxon>Viridiplantae</taxon>
        <taxon>Streptophyta</taxon>
        <taxon>Embryophyta</taxon>
        <taxon>Tracheophyta</taxon>
        <taxon>Spermatophyta</taxon>
        <taxon>Magnoliopsida</taxon>
        <taxon>eudicotyledons</taxon>
        <taxon>Gunneridae</taxon>
        <taxon>Pentapetalae</taxon>
        <taxon>asterids</taxon>
        <taxon>lamiids</taxon>
        <taxon>Solanales</taxon>
        <taxon>Solanaceae</taxon>
        <taxon>Solanoideae</taxon>
        <taxon>Datureae</taxon>
        <taxon>Datura</taxon>
    </lineage>
</organism>
<feature type="region of interest" description="Disordered" evidence="1">
    <location>
        <begin position="45"/>
        <end position="127"/>
    </location>
</feature>
<name>A0ABS8SLR8_DATST</name>
<feature type="compositionally biased region" description="Low complexity" evidence="1">
    <location>
        <begin position="90"/>
        <end position="99"/>
    </location>
</feature>
<feature type="non-terminal residue" evidence="2">
    <location>
        <position position="1"/>
    </location>
</feature>
<evidence type="ECO:0000313" key="2">
    <source>
        <dbReference type="EMBL" id="MCD7459802.1"/>
    </source>
</evidence>
<feature type="compositionally biased region" description="Basic and acidic residues" evidence="1">
    <location>
        <begin position="118"/>
        <end position="127"/>
    </location>
</feature>
<accession>A0ABS8SLR8</accession>
<reference evidence="2 3" key="1">
    <citation type="journal article" date="2021" name="BMC Genomics">
        <title>Datura genome reveals duplications of psychoactive alkaloid biosynthetic genes and high mutation rate following tissue culture.</title>
        <authorList>
            <person name="Rajewski A."/>
            <person name="Carter-House D."/>
            <person name="Stajich J."/>
            <person name="Litt A."/>
        </authorList>
    </citation>
    <scope>NUCLEOTIDE SEQUENCE [LARGE SCALE GENOMIC DNA]</scope>
    <source>
        <strain evidence="2">AR-01</strain>
    </source>
</reference>